<dbReference type="InterPro" id="IPR032675">
    <property type="entry name" value="LRR_dom_sf"/>
</dbReference>
<gene>
    <name evidence="1" type="ORF">SMN809_LOCUS39394</name>
</gene>
<dbReference type="Gene3D" id="3.80.10.10">
    <property type="entry name" value="Ribonuclease Inhibitor"/>
    <property type="match status" value="1"/>
</dbReference>
<dbReference type="EMBL" id="CAJOBI010105628">
    <property type="protein sequence ID" value="CAF4608894.1"/>
    <property type="molecule type" value="Genomic_DNA"/>
</dbReference>
<organism evidence="1 2">
    <name type="scientific">Rotaria magnacalcarata</name>
    <dbReference type="NCBI Taxonomy" id="392030"/>
    <lineage>
        <taxon>Eukaryota</taxon>
        <taxon>Metazoa</taxon>
        <taxon>Spiralia</taxon>
        <taxon>Gnathifera</taxon>
        <taxon>Rotifera</taxon>
        <taxon>Eurotatoria</taxon>
        <taxon>Bdelloidea</taxon>
        <taxon>Philodinida</taxon>
        <taxon>Philodinidae</taxon>
        <taxon>Rotaria</taxon>
    </lineage>
</organism>
<name>A0A8S2Z7L3_9BILA</name>
<dbReference type="AlphaFoldDB" id="A0A8S2Z7L3"/>
<dbReference type="SMART" id="SM00368">
    <property type="entry name" value="LRR_RI"/>
    <property type="match status" value="1"/>
</dbReference>
<reference evidence="1" key="1">
    <citation type="submission" date="2021-02" db="EMBL/GenBank/DDBJ databases">
        <authorList>
            <person name="Nowell W R."/>
        </authorList>
    </citation>
    <scope>NUCLEOTIDE SEQUENCE</scope>
</reference>
<feature type="non-terminal residue" evidence="1">
    <location>
        <position position="1"/>
    </location>
</feature>
<sequence length="48" mass="5189">MNQIGIEGSQYFGDALRNNMGLKEFNIQANGLGDDGAEHIANALQHNT</sequence>
<proteinExistence type="predicted"/>
<evidence type="ECO:0000313" key="1">
    <source>
        <dbReference type="EMBL" id="CAF4608894.1"/>
    </source>
</evidence>
<protein>
    <submittedName>
        <fullName evidence="1">Uncharacterized protein</fullName>
    </submittedName>
</protein>
<evidence type="ECO:0000313" key="2">
    <source>
        <dbReference type="Proteomes" id="UP000676336"/>
    </source>
</evidence>
<dbReference type="SUPFAM" id="SSF52047">
    <property type="entry name" value="RNI-like"/>
    <property type="match status" value="1"/>
</dbReference>
<accession>A0A8S2Z7L3</accession>
<comment type="caution">
    <text evidence="1">The sequence shown here is derived from an EMBL/GenBank/DDBJ whole genome shotgun (WGS) entry which is preliminary data.</text>
</comment>
<dbReference type="Proteomes" id="UP000676336">
    <property type="component" value="Unassembled WGS sequence"/>
</dbReference>